<dbReference type="InterPro" id="IPR045179">
    <property type="entry name" value="YgfZ/GcvT"/>
</dbReference>
<gene>
    <name evidence="2" type="ORF">SAMN06296416_10637</name>
</gene>
<dbReference type="InterPro" id="IPR027266">
    <property type="entry name" value="TrmE/GcvT-like"/>
</dbReference>
<reference evidence="2 3" key="1">
    <citation type="submission" date="2017-09" db="EMBL/GenBank/DDBJ databases">
        <authorList>
            <person name="Ehlers B."/>
            <person name="Leendertz F.H."/>
        </authorList>
    </citation>
    <scope>NUCLEOTIDE SEQUENCE [LARGE SCALE GENOMIC DNA]</scope>
    <source>
        <strain evidence="2 3">CGMCC 1.10978</strain>
    </source>
</reference>
<dbReference type="InterPro" id="IPR017703">
    <property type="entry name" value="YgfZ/GCV_T_CS"/>
</dbReference>
<keyword evidence="3" id="KW-1185">Reference proteome</keyword>
<sequence length="308" mass="33050">MAYHVILATHKILIPAPLADNLSPTLARFFAVPDHGIVALDGPDATAFAHAQFANDVAALAPGHWQWNAWLTPKGRVIAVFALVKASDDKLLLVLPDHPAELFAEQLRRFVFRRKLQIAVPADLRVSAAFSPPALARNAQIGVLEDGLELDFGADGGGRTLRLSRSLAAGDGDGDDEALAQRWQAFDLRHGLPRLPSAQREQWTPQQLSLDRLRAYSVKKGCYPGQEIVARTHFLGKAKRGLALFRARMPLRAGAAVSDGARDIGTIVSASADGALALAVLPLDREPLPLSCGGSGLDEIPLQEGLAR</sequence>
<dbReference type="Gene3D" id="2.40.30.160">
    <property type="match status" value="1"/>
</dbReference>
<dbReference type="PANTHER" id="PTHR22602">
    <property type="entry name" value="TRANSFERASE CAF17, MITOCHONDRIAL-RELATED"/>
    <property type="match status" value="1"/>
</dbReference>
<evidence type="ECO:0008006" key="4">
    <source>
        <dbReference type="Google" id="ProtNLM"/>
    </source>
</evidence>
<keyword evidence="1" id="KW-0809">Transit peptide</keyword>
<dbReference type="Proteomes" id="UP000219374">
    <property type="component" value="Unassembled WGS sequence"/>
</dbReference>
<proteinExistence type="predicted"/>
<evidence type="ECO:0000313" key="2">
    <source>
        <dbReference type="EMBL" id="SOD55074.1"/>
    </source>
</evidence>
<dbReference type="GO" id="GO:0016226">
    <property type="term" value="P:iron-sulfur cluster assembly"/>
    <property type="evidence" value="ECO:0007669"/>
    <property type="project" value="TreeGrafter"/>
</dbReference>
<dbReference type="Gene3D" id="3.30.1360.120">
    <property type="entry name" value="Probable tRNA modification gtpase trme, domain 1"/>
    <property type="match status" value="1"/>
</dbReference>
<evidence type="ECO:0000256" key="1">
    <source>
        <dbReference type="ARBA" id="ARBA00022946"/>
    </source>
</evidence>
<dbReference type="SUPFAM" id="SSF103025">
    <property type="entry name" value="Folate-binding domain"/>
    <property type="match status" value="1"/>
</dbReference>
<dbReference type="NCBIfam" id="TIGR03317">
    <property type="entry name" value="ygfZ_signature"/>
    <property type="match status" value="1"/>
</dbReference>
<name>A0A286D8V2_9GAMM</name>
<dbReference type="AlphaFoldDB" id="A0A286D8V2"/>
<accession>A0A286D8V2</accession>
<dbReference type="PANTHER" id="PTHR22602:SF0">
    <property type="entry name" value="TRANSFERASE CAF17, MITOCHONDRIAL-RELATED"/>
    <property type="match status" value="1"/>
</dbReference>
<dbReference type="EMBL" id="OCND01000006">
    <property type="protein sequence ID" value="SOD55074.1"/>
    <property type="molecule type" value="Genomic_DNA"/>
</dbReference>
<protein>
    <recommendedName>
        <fullName evidence="4">Aminomethyltransferase folate-binding domain-containing protein</fullName>
    </recommendedName>
</protein>
<organism evidence="2 3">
    <name type="scientific">Pseudoxanthomonas wuyuanensis</name>
    <dbReference type="NCBI Taxonomy" id="1073196"/>
    <lineage>
        <taxon>Bacteria</taxon>
        <taxon>Pseudomonadati</taxon>
        <taxon>Pseudomonadota</taxon>
        <taxon>Gammaproteobacteria</taxon>
        <taxon>Lysobacterales</taxon>
        <taxon>Lysobacteraceae</taxon>
        <taxon>Pseudoxanthomonas</taxon>
    </lineage>
</organism>
<evidence type="ECO:0000313" key="3">
    <source>
        <dbReference type="Proteomes" id="UP000219374"/>
    </source>
</evidence>